<protein>
    <submittedName>
        <fullName evidence="2">Uncharacterized protein</fullName>
    </submittedName>
</protein>
<gene>
    <name evidence="2" type="ORF">EJ06DRAFT_526304</name>
</gene>
<proteinExistence type="predicted"/>
<organism evidence="2 3">
    <name type="scientific">Trichodelitschia bisporula</name>
    <dbReference type="NCBI Taxonomy" id="703511"/>
    <lineage>
        <taxon>Eukaryota</taxon>
        <taxon>Fungi</taxon>
        <taxon>Dikarya</taxon>
        <taxon>Ascomycota</taxon>
        <taxon>Pezizomycotina</taxon>
        <taxon>Dothideomycetes</taxon>
        <taxon>Dothideomycetes incertae sedis</taxon>
        <taxon>Phaeotrichales</taxon>
        <taxon>Phaeotrichaceae</taxon>
        <taxon>Trichodelitschia</taxon>
    </lineage>
</organism>
<name>A0A6G1I7D0_9PEZI</name>
<evidence type="ECO:0000256" key="1">
    <source>
        <dbReference type="SAM" id="MobiDB-lite"/>
    </source>
</evidence>
<accession>A0A6G1I7D0</accession>
<keyword evidence="3" id="KW-1185">Reference proteome</keyword>
<sequence>MQLGIPFAQLTVIKVASSLGVAASVAGRDETLLPIHWPGPSIQEGKGGVGERGEMEGRGSPPSARADSRKTCPPNPRGPQRTYAAMADSGALYGT</sequence>
<dbReference type="EMBL" id="ML996688">
    <property type="protein sequence ID" value="KAF2404213.1"/>
    <property type="molecule type" value="Genomic_DNA"/>
</dbReference>
<evidence type="ECO:0000313" key="2">
    <source>
        <dbReference type="EMBL" id="KAF2404213.1"/>
    </source>
</evidence>
<dbReference type="AlphaFoldDB" id="A0A6G1I7D0"/>
<evidence type="ECO:0000313" key="3">
    <source>
        <dbReference type="Proteomes" id="UP000799640"/>
    </source>
</evidence>
<reference evidence="2" key="1">
    <citation type="journal article" date="2020" name="Stud. Mycol.">
        <title>101 Dothideomycetes genomes: a test case for predicting lifestyles and emergence of pathogens.</title>
        <authorList>
            <person name="Haridas S."/>
            <person name="Albert R."/>
            <person name="Binder M."/>
            <person name="Bloem J."/>
            <person name="Labutti K."/>
            <person name="Salamov A."/>
            <person name="Andreopoulos B."/>
            <person name="Baker S."/>
            <person name="Barry K."/>
            <person name="Bills G."/>
            <person name="Bluhm B."/>
            <person name="Cannon C."/>
            <person name="Castanera R."/>
            <person name="Culley D."/>
            <person name="Daum C."/>
            <person name="Ezra D."/>
            <person name="Gonzalez J."/>
            <person name="Henrissat B."/>
            <person name="Kuo A."/>
            <person name="Liang C."/>
            <person name="Lipzen A."/>
            <person name="Lutzoni F."/>
            <person name="Magnuson J."/>
            <person name="Mondo S."/>
            <person name="Nolan M."/>
            <person name="Ohm R."/>
            <person name="Pangilinan J."/>
            <person name="Park H.-J."/>
            <person name="Ramirez L."/>
            <person name="Alfaro M."/>
            <person name="Sun H."/>
            <person name="Tritt A."/>
            <person name="Yoshinaga Y."/>
            <person name="Zwiers L.-H."/>
            <person name="Turgeon B."/>
            <person name="Goodwin S."/>
            <person name="Spatafora J."/>
            <person name="Crous P."/>
            <person name="Grigoriev I."/>
        </authorList>
    </citation>
    <scope>NUCLEOTIDE SEQUENCE</scope>
    <source>
        <strain evidence="2">CBS 262.69</strain>
    </source>
</reference>
<dbReference type="Proteomes" id="UP000799640">
    <property type="component" value="Unassembled WGS sequence"/>
</dbReference>
<feature type="region of interest" description="Disordered" evidence="1">
    <location>
        <begin position="35"/>
        <end position="95"/>
    </location>
</feature>